<dbReference type="KEGG" id="ssao:94296858"/>
<sequence>MESSIHRFMPKQNQTKSLAQLEKLYINNKLDKMSQRLNFITNSQDFQAKTGKKETPRSLLANQLEDMDIQLINSYISNESVEDCPEKSRKTAQKKLSRTNPQSLQNSPFRQHSPIKTKQLVQFSSLRSQNQNQPQDSKLKTLTQYKKK</sequence>
<feature type="region of interest" description="Disordered" evidence="1">
    <location>
        <begin position="80"/>
        <end position="148"/>
    </location>
</feature>
<gene>
    <name evidence="2" type="ORF">SS50377_22835</name>
</gene>
<name>A0A9P8LVL9_9EUKA</name>
<dbReference type="GeneID" id="94296858"/>
<reference evidence="2 3" key="1">
    <citation type="journal article" date="2014" name="PLoS Genet.">
        <title>The Genome of Spironucleus salmonicida Highlights a Fish Pathogen Adapted to Fluctuating Environments.</title>
        <authorList>
            <person name="Xu F."/>
            <person name="Jerlstrom-Hultqvist J."/>
            <person name="Einarsson E."/>
            <person name="Astvaldsson A."/>
            <person name="Svard S.G."/>
            <person name="Andersson J.O."/>
        </authorList>
    </citation>
    <scope>NUCLEOTIDE SEQUENCE [LARGE SCALE GENOMIC DNA]</scope>
    <source>
        <strain evidence="2 3">ATCC 50377</strain>
    </source>
</reference>
<evidence type="ECO:0000313" key="3">
    <source>
        <dbReference type="Proteomes" id="UP000018208"/>
    </source>
</evidence>
<keyword evidence="3" id="KW-1185">Reference proteome</keyword>
<evidence type="ECO:0000256" key="1">
    <source>
        <dbReference type="SAM" id="MobiDB-lite"/>
    </source>
</evidence>
<organism evidence="2 3">
    <name type="scientific">Spironucleus salmonicida</name>
    <dbReference type="NCBI Taxonomy" id="348837"/>
    <lineage>
        <taxon>Eukaryota</taxon>
        <taxon>Metamonada</taxon>
        <taxon>Diplomonadida</taxon>
        <taxon>Hexamitidae</taxon>
        <taxon>Hexamitinae</taxon>
        <taxon>Spironucleus</taxon>
    </lineage>
</organism>
<dbReference type="AlphaFoldDB" id="A0A9P8LVL9"/>
<dbReference type="Proteomes" id="UP000018208">
    <property type="component" value="Unassembled WGS sequence"/>
</dbReference>
<protein>
    <submittedName>
        <fullName evidence="2">Uncharacterized protein</fullName>
    </submittedName>
</protein>
<dbReference type="EMBL" id="AUWU02000003">
    <property type="protein sequence ID" value="KAH0575208.1"/>
    <property type="molecule type" value="Genomic_DNA"/>
</dbReference>
<dbReference type="RefSeq" id="XP_067765981.1">
    <property type="nucleotide sequence ID" value="XM_067906713.1"/>
</dbReference>
<accession>A0A9P8LVL9</accession>
<feature type="compositionally biased region" description="Polar residues" evidence="1">
    <location>
        <begin position="98"/>
        <end position="148"/>
    </location>
</feature>
<evidence type="ECO:0000313" key="2">
    <source>
        <dbReference type="EMBL" id="KAH0575208.1"/>
    </source>
</evidence>
<comment type="caution">
    <text evidence="2">The sequence shown here is derived from an EMBL/GenBank/DDBJ whole genome shotgun (WGS) entry which is preliminary data.</text>
</comment>
<proteinExistence type="predicted"/>